<protein>
    <recommendedName>
        <fullName evidence="2">DUF6570 domain-containing protein</fullName>
    </recommendedName>
</protein>
<dbReference type="Proteomes" id="UP001054857">
    <property type="component" value="Unassembled WGS sequence"/>
</dbReference>
<evidence type="ECO:0000313" key="4">
    <source>
        <dbReference type="Proteomes" id="UP001054857"/>
    </source>
</evidence>
<reference evidence="3 4" key="1">
    <citation type="journal article" date="2021" name="Sci. Rep.">
        <title>Genome sequencing of the multicellular alga Astrephomene provides insights into convergent evolution of germ-soma differentiation.</title>
        <authorList>
            <person name="Yamashita S."/>
            <person name="Yamamoto K."/>
            <person name="Matsuzaki R."/>
            <person name="Suzuki S."/>
            <person name="Yamaguchi H."/>
            <person name="Hirooka S."/>
            <person name="Minakuchi Y."/>
            <person name="Miyagishima S."/>
            <person name="Kawachi M."/>
            <person name="Toyoda A."/>
            <person name="Nozaki H."/>
        </authorList>
    </citation>
    <scope>NUCLEOTIDE SEQUENCE [LARGE SCALE GENOMIC DNA]</scope>
    <source>
        <strain evidence="3 4">NIES-4017</strain>
    </source>
</reference>
<evidence type="ECO:0000256" key="1">
    <source>
        <dbReference type="SAM" id="MobiDB-lite"/>
    </source>
</evidence>
<dbReference type="EMBL" id="BMAR01000024">
    <property type="protein sequence ID" value="GFR48602.1"/>
    <property type="molecule type" value="Genomic_DNA"/>
</dbReference>
<evidence type="ECO:0000313" key="3">
    <source>
        <dbReference type="EMBL" id="GFR48602.1"/>
    </source>
</evidence>
<gene>
    <name evidence="3" type="ORF">Agub_g10509</name>
</gene>
<accession>A0AAD3DWV6</accession>
<dbReference type="AlphaFoldDB" id="A0AAD3DWV6"/>
<proteinExistence type="predicted"/>
<dbReference type="InterPro" id="IPR046700">
    <property type="entry name" value="DUF6570"/>
</dbReference>
<organism evidence="3 4">
    <name type="scientific">Astrephomene gubernaculifera</name>
    <dbReference type="NCBI Taxonomy" id="47775"/>
    <lineage>
        <taxon>Eukaryota</taxon>
        <taxon>Viridiplantae</taxon>
        <taxon>Chlorophyta</taxon>
        <taxon>core chlorophytes</taxon>
        <taxon>Chlorophyceae</taxon>
        <taxon>CS clade</taxon>
        <taxon>Chlamydomonadales</taxon>
        <taxon>Astrephomenaceae</taxon>
        <taxon>Astrephomene</taxon>
    </lineage>
</organism>
<feature type="domain" description="DUF6570" evidence="2">
    <location>
        <begin position="258"/>
        <end position="384"/>
    </location>
</feature>
<comment type="caution">
    <text evidence="3">The sequence shown here is derived from an EMBL/GenBank/DDBJ whole genome shotgun (WGS) entry which is preliminary data.</text>
</comment>
<feature type="compositionally biased region" description="Acidic residues" evidence="1">
    <location>
        <begin position="153"/>
        <end position="172"/>
    </location>
</feature>
<feature type="compositionally biased region" description="Polar residues" evidence="1">
    <location>
        <begin position="141"/>
        <end position="151"/>
    </location>
</feature>
<name>A0AAD3DWV6_9CHLO</name>
<evidence type="ECO:0000259" key="2">
    <source>
        <dbReference type="Pfam" id="PF20209"/>
    </source>
</evidence>
<feature type="region of interest" description="Disordered" evidence="1">
    <location>
        <begin position="141"/>
        <end position="175"/>
    </location>
</feature>
<keyword evidence="4" id="KW-1185">Reference proteome</keyword>
<sequence>MARECMKTYEIDALCKAAETIASSGLKLTAKLLHDEVCSDTRLKGLAYKRVISFLKYNKAVQKYIRPRPNATTQPSKKRAKWTPDEEAAFQEAVLTLQSTNRKVTAGAVVKELNGSAATYHQVHYRLRQLAKTQRLLCSSEDNGNVSNNSGVEDGDIDEDEPGTENEADVDSDGLGLPTTSTHSCVEAAEKACREAFSQTCSSTCCCCERRLFKHSVVEVTDTMYDTLSEVWATNLAGWVARTGIGHICHTCLNSIRRDRCPRFTVDNGLGFPVVPVELQQGIPKLAERLIARRIIFLQLRRLPAGHQHGLRGSVVNVPVDLTRVQQMLPRHLDDSETVLVGLKRKLQYKRTFMHQMIQPQAVLGALRYLARTPLYHDAHMANEEEWLSQFDTGLSEWDGLPDTDATPTEVLQAAEALEASMAAEEAALTDKQRQWLRAKLGQLCAEEFVEWGHQAYAGTPFREVYASRCGGCDLPPTIGDSHNQTFAEPGSWHVDDNGDPIYFKGGLTLTNSACPRTP</sequence>
<dbReference type="Pfam" id="PF20209">
    <property type="entry name" value="DUF6570"/>
    <property type="match status" value="1"/>
</dbReference>